<reference evidence="1" key="1">
    <citation type="submission" date="2023-10" db="EMBL/GenBank/DDBJ databases">
        <authorList>
            <person name="Chen Y."/>
            <person name="Shah S."/>
            <person name="Dougan E. K."/>
            <person name="Thang M."/>
            <person name="Chan C."/>
        </authorList>
    </citation>
    <scope>NUCLEOTIDE SEQUENCE [LARGE SCALE GENOMIC DNA]</scope>
</reference>
<dbReference type="EMBL" id="CAUYUJ010005121">
    <property type="protein sequence ID" value="CAK0812375.1"/>
    <property type="molecule type" value="Genomic_DNA"/>
</dbReference>
<proteinExistence type="predicted"/>
<protein>
    <recommendedName>
        <fullName evidence="3">Hexosyltransferase</fullName>
    </recommendedName>
</protein>
<organism evidence="1 2">
    <name type="scientific">Prorocentrum cordatum</name>
    <dbReference type="NCBI Taxonomy" id="2364126"/>
    <lineage>
        <taxon>Eukaryota</taxon>
        <taxon>Sar</taxon>
        <taxon>Alveolata</taxon>
        <taxon>Dinophyceae</taxon>
        <taxon>Prorocentrales</taxon>
        <taxon>Prorocentraceae</taxon>
        <taxon>Prorocentrum</taxon>
    </lineage>
</organism>
<comment type="caution">
    <text evidence="1">The sequence shown here is derived from an EMBL/GenBank/DDBJ whole genome shotgun (WGS) entry which is preliminary data.</text>
</comment>
<keyword evidence="2" id="KW-1185">Reference proteome</keyword>
<accession>A0ABN9R104</accession>
<name>A0ABN9R104_9DINO</name>
<evidence type="ECO:0000313" key="2">
    <source>
        <dbReference type="Proteomes" id="UP001189429"/>
    </source>
</evidence>
<evidence type="ECO:0008006" key="3">
    <source>
        <dbReference type="Google" id="ProtNLM"/>
    </source>
</evidence>
<evidence type="ECO:0000313" key="1">
    <source>
        <dbReference type="EMBL" id="CAK0812375.1"/>
    </source>
</evidence>
<sequence length="318" mass="34506">TLNGSLECTPLAAPIPRAPVARAANMAQAGGLLAVPSAMRSLHALPCRLFGIVWCSCCAALLHGSPRLGLSDAARTVVLVLFDSKRLDQWPGFLAYYANSGTPIGALDVVCMDRGSKEMMDNFTRERPGFVRKVQIAYGPNSESTRVKAGSPRRLWPPDNYQRDIFVFIEQRLKAGEHVIHLDLDAYPIQDVWRFFVLGAPSSVGEPRASADVIAGCDCFGPGRLEHLCALNPGVSFYRASAGTLKLVQGVLDIWDSCADQKKIMDCVGAPGRQGGDSGMIQGRWKSSQEGSDMFMLNKQIIQGSGEMHLGAPEEQKR</sequence>
<gene>
    <name evidence="1" type="ORF">PCOR1329_LOCUS16676</name>
</gene>
<feature type="non-terminal residue" evidence="1">
    <location>
        <position position="1"/>
    </location>
</feature>
<dbReference type="Proteomes" id="UP001189429">
    <property type="component" value="Unassembled WGS sequence"/>
</dbReference>